<sequence length="311" mass="35745">MNFDEIRIGMENLDLNKKIRIAVANIPLSDLNVEASYLRRPVVSRSRLKPFSSLLNEISAYRDFNGDKIDLVIFPEVSIPHIWEPMIVAWARRHNIGIIAGLEHRINGEGEAINEVLAALPYRMESGHVACMPVKRVKKFYSPEEKFILENEYLKVPNSKNVPLHLFRWRGASFSIYNCFELTSIECRGIFKGRVDFIVATEFNKDVNYFSNIMEAASRDIHCYIVQVNDSCFGDSRVISPSRTELMNPLRIKGGDNLTFLTMILDLESLRIHQRKDYGLQKDSILFKPTPPGFDKKLVEERFKFGVVDGK</sequence>
<dbReference type="InterPro" id="IPR036526">
    <property type="entry name" value="C-N_Hydrolase_sf"/>
</dbReference>
<protein>
    <recommendedName>
        <fullName evidence="3">CN hydrolase domain-containing protein</fullName>
    </recommendedName>
</protein>
<dbReference type="EMBL" id="JAADJT010000002">
    <property type="protein sequence ID" value="NGZ83816.1"/>
    <property type="molecule type" value="Genomic_DNA"/>
</dbReference>
<gene>
    <name evidence="1" type="ORF">GW587_06035</name>
</gene>
<dbReference type="Gene3D" id="3.60.110.10">
    <property type="entry name" value="Carbon-nitrogen hydrolase"/>
    <property type="match status" value="1"/>
</dbReference>
<evidence type="ECO:0008006" key="3">
    <source>
        <dbReference type="Google" id="ProtNLM"/>
    </source>
</evidence>
<evidence type="ECO:0000313" key="1">
    <source>
        <dbReference type="EMBL" id="NGZ83816.1"/>
    </source>
</evidence>
<reference evidence="2" key="1">
    <citation type="submission" date="2023-07" db="EMBL/GenBank/DDBJ databases">
        <title>Duganella aceri sp. nov., isolated from tree sap.</title>
        <authorList>
            <person name="Kim I.S."/>
        </authorList>
    </citation>
    <scope>NUCLEOTIDE SEQUENCE [LARGE SCALE GENOMIC DNA]</scope>
    <source>
        <strain evidence="2">SAP-35</strain>
    </source>
</reference>
<keyword evidence="2" id="KW-1185">Reference proteome</keyword>
<comment type="caution">
    <text evidence="1">The sequence shown here is derived from an EMBL/GenBank/DDBJ whole genome shotgun (WGS) entry which is preliminary data.</text>
</comment>
<dbReference type="SUPFAM" id="SSF56317">
    <property type="entry name" value="Carbon-nitrogen hydrolase"/>
    <property type="match status" value="1"/>
</dbReference>
<accession>A0ABX0FGZ4</accession>
<organism evidence="1 2">
    <name type="scientific">Duganella aceris</name>
    <dbReference type="NCBI Taxonomy" id="2703883"/>
    <lineage>
        <taxon>Bacteria</taxon>
        <taxon>Pseudomonadati</taxon>
        <taxon>Pseudomonadota</taxon>
        <taxon>Betaproteobacteria</taxon>
        <taxon>Burkholderiales</taxon>
        <taxon>Oxalobacteraceae</taxon>
        <taxon>Telluria group</taxon>
        <taxon>Duganella</taxon>
    </lineage>
</organism>
<proteinExistence type="predicted"/>
<dbReference type="Proteomes" id="UP000666369">
    <property type="component" value="Unassembled WGS sequence"/>
</dbReference>
<evidence type="ECO:0000313" key="2">
    <source>
        <dbReference type="Proteomes" id="UP000666369"/>
    </source>
</evidence>
<dbReference type="RefSeq" id="WP_166099900.1">
    <property type="nucleotide sequence ID" value="NZ_JAADJT010000002.1"/>
</dbReference>
<name>A0ABX0FGZ4_9BURK</name>